<evidence type="ECO:0000256" key="7">
    <source>
        <dbReference type="ARBA" id="ARBA00023014"/>
    </source>
</evidence>
<feature type="binding site" evidence="12">
    <location>
        <position position="34"/>
    </location>
    <ligand>
        <name>[4Fe-4S] cluster</name>
        <dbReference type="ChEBI" id="CHEBI:49883"/>
        <label>1</label>
        <note>4Fe-4S-S-AdoMet</note>
    </ligand>
</feature>
<comment type="caution">
    <text evidence="14">The sequence shown here is derived from an EMBL/GenBank/DDBJ whole genome shotgun (WGS) entry which is preliminary data.</text>
</comment>
<feature type="binding site" evidence="12">
    <location>
        <position position="85"/>
    </location>
    <ligand>
        <name>S-adenosyl-L-methionine</name>
        <dbReference type="ChEBI" id="CHEBI:59789"/>
    </ligand>
</feature>
<feature type="binding site" evidence="12">
    <location>
        <position position="41"/>
    </location>
    <ligand>
        <name>[4Fe-4S] cluster</name>
        <dbReference type="ChEBI" id="CHEBI:49883"/>
        <label>1</label>
        <note>4Fe-4S-S-AdoMet</note>
    </ligand>
</feature>
<dbReference type="InterPro" id="IPR010505">
    <property type="entry name" value="MoaA_twitch"/>
</dbReference>
<dbReference type="Gene3D" id="3.20.20.70">
    <property type="entry name" value="Aldolase class I"/>
    <property type="match status" value="1"/>
</dbReference>
<evidence type="ECO:0000256" key="4">
    <source>
        <dbReference type="ARBA" id="ARBA00022723"/>
    </source>
</evidence>
<dbReference type="InterPro" id="IPR006638">
    <property type="entry name" value="Elp3/MiaA/NifB-like_rSAM"/>
</dbReference>
<dbReference type="CDD" id="cd21117">
    <property type="entry name" value="Twitch_MoaA"/>
    <property type="match status" value="1"/>
</dbReference>
<dbReference type="NCBIfam" id="TIGR02666">
    <property type="entry name" value="moaA"/>
    <property type="match status" value="1"/>
</dbReference>
<keyword evidence="8 12" id="KW-0342">GTP-binding</keyword>
<comment type="cofactor">
    <cofactor evidence="12">
        <name>[4Fe-4S] cluster</name>
        <dbReference type="ChEBI" id="CHEBI:49883"/>
    </cofactor>
    <text evidence="12">Binds 2 [4Fe-4S] clusters. Binds 1 [4Fe-4S] cluster coordinated with 3 cysteines and an exchangeable S-adenosyl-L-methionine and 1 [4Fe-4S] cluster coordinated with 3 cysteines and the GTP-derived substrate.</text>
</comment>
<dbReference type="InterPro" id="IPR000385">
    <property type="entry name" value="MoaA_NifB_PqqE_Fe-S-bd_CS"/>
</dbReference>
<dbReference type="EMBL" id="JAZHOG010000017">
    <property type="protein sequence ID" value="MEJ8569720.1"/>
    <property type="molecule type" value="Genomic_DNA"/>
</dbReference>
<evidence type="ECO:0000256" key="5">
    <source>
        <dbReference type="ARBA" id="ARBA00022741"/>
    </source>
</evidence>
<feature type="binding site" evidence="12">
    <location>
        <position position="112"/>
    </location>
    <ligand>
        <name>GTP</name>
        <dbReference type="ChEBI" id="CHEBI:37565"/>
    </ligand>
</feature>
<keyword evidence="7 12" id="KW-0411">Iron-sulfur</keyword>
<dbReference type="InterPro" id="IPR058240">
    <property type="entry name" value="rSAM_sf"/>
</dbReference>
<feature type="binding site" evidence="12">
    <location>
        <position position="174"/>
    </location>
    <ligand>
        <name>GTP</name>
        <dbReference type="ChEBI" id="CHEBI:37565"/>
    </ligand>
</feature>
<reference evidence="14 15" key="1">
    <citation type="submission" date="2024-02" db="EMBL/GenBank/DDBJ databases">
        <title>A novel Wenzhouxiangellaceae bacterium, isolated from coastal sediments.</title>
        <authorList>
            <person name="Du Z.-J."/>
            <person name="Ye Y.-Q."/>
            <person name="Zhang X.-Y."/>
        </authorList>
    </citation>
    <scope>NUCLEOTIDE SEQUENCE [LARGE SCALE GENOMIC DNA]</scope>
    <source>
        <strain evidence="14 15">CH-27</strain>
    </source>
</reference>
<sequence>MPERIPLKEITTQPVTDQLARPLRELRVSVIDRCNFRCTYCMPPDSLQGRGVFLPLVKLLTDHEIVDLVRTFTRLGVHKVRITGGEPLVRPGLPALIEQLAAIDGLEDMALTTNGVLLPRLATDLARAGLGRLTISLDSLDPDVLREMSGGKGKLEDVLAGIDAAVAAGFEQLKINTVVQRGVNDHTILDLLEHFRGSGHTVRLIEFMDVGNSNHWELGQVVPSAEWVRRIDERWPIEPVERVRASETARRYRYRDGQGEVGLISSISEPFCGGCSRARLTADGMFYTCLFASKGTNLMPLLRQADQTGDLGERIRAVWEGRTDRYSEIRGEKTRDNDKVEMYRIGG</sequence>
<dbReference type="PANTHER" id="PTHR22960">
    <property type="entry name" value="MOLYBDOPTERIN COFACTOR SYNTHESIS PROTEIN A"/>
    <property type="match status" value="1"/>
</dbReference>
<keyword evidence="9 12" id="KW-0501">Molybdenum cofactor biosynthesis</keyword>
<keyword evidence="6 12" id="KW-0408">Iron</keyword>
<dbReference type="PROSITE" id="PS51918">
    <property type="entry name" value="RADICAL_SAM"/>
    <property type="match status" value="1"/>
</dbReference>
<accession>A0AAW9RN58</accession>
<comment type="subunit">
    <text evidence="12">Monomer and homodimer.</text>
</comment>
<dbReference type="InterPro" id="IPR013483">
    <property type="entry name" value="MoaA"/>
</dbReference>
<dbReference type="InterPro" id="IPR007197">
    <property type="entry name" value="rSAM"/>
</dbReference>
<dbReference type="SFLD" id="SFLDS00029">
    <property type="entry name" value="Radical_SAM"/>
    <property type="match status" value="1"/>
</dbReference>
<dbReference type="GO" id="GO:0046872">
    <property type="term" value="F:metal ion binding"/>
    <property type="evidence" value="ECO:0007669"/>
    <property type="project" value="UniProtKB-KW"/>
</dbReference>
<feature type="domain" description="Radical SAM core" evidence="13">
    <location>
        <begin position="18"/>
        <end position="255"/>
    </location>
</feature>
<gene>
    <name evidence="12 14" type="primary">moaA</name>
    <name evidence="14" type="ORF">V3330_18980</name>
</gene>
<comment type="pathway">
    <text evidence="12">Cofactor biosynthesis; molybdopterin biosynthesis.</text>
</comment>
<feature type="binding site" evidence="12">
    <location>
        <position position="289"/>
    </location>
    <ligand>
        <name>[4Fe-4S] cluster</name>
        <dbReference type="ChEBI" id="CHEBI:49883"/>
        <label>2</label>
        <note>4Fe-4S-substrate</note>
    </ligand>
</feature>
<dbReference type="SUPFAM" id="SSF102114">
    <property type="entry name" value="Radical SAM enzymes"/>
    <property type="match status" value="1"/>
</dbReference>
<feature type="binding site" evidence="12">
    <location>
        <position position="272"/>
    </location>
    <ligand>
        <name>[4Fe-4S] cluster</name>
        <dbReference type="ChEBI" id="CHEBI:49883"/>
        <label>2</label>
        <note>4Fe-4S-substrate</note>
    </ligand>
</feature>
<dbReference type="HAMAP" id="MF_01225_B">
    <property type="entry name" value="MoaA_B"/>
    <property type="match status" value="1"/>
</dbReference>
<dbReference type="GO" id="GO:0061799">
    <property type="term" value="F:cyclic pyranopterin monophosphate synthase activity"/>
    <property type="evidence" value="ECO:0007669"/>
    <property type="project" value="TreeGrafter"/>
</dbReference>
<organism evidence="14 15">
    <name type="scientific">Elongatibacter sediminis</name>
    <dbReference type="NCBI Taxonomy" id="3119006"/>
    <lineage>
        <taxon>Bacteria</taxon>
        <taxon>Pseudomonadati</taxon>
        <taxon>Pseudomonadota</taxon>
        <taxon>Gammaproteobacteria</taxon>
        <taxon>Chromatiales</taxon>
        <taxon>Wenzhouxiangellaceae</taxon>
        <taxon>Elongatibacter</taxon>
    </lineage>
</organism>
<comment type="catalytic activity">
    <reaction evidence="11 12">
        <text>GTP + AH2 + S-adenosyl-L-methionine = (8S)-3',8-cyclo-7,8-dihydroguanosine 5'-triphosphate + 5'-deoxyadenosine + L-methionine + A + H(+)</text>
        <dbReference type="Rhea" id="RHEA:49576"/>
        <dbReference type="ChEBI" id="CHEBI:13193"/>
        <dbReference type="ChEBI" id="CHEBI:15378"/>
        <dbReference type="ChEBI" id="CHEBI:17319"/>
        <dbReference type="ChEBI" id="CHEBI:17499"/>
        <dbReference type="ChEBI" id="CHEBI:37565"/>
        <dbReference type="ChEBI" id="CHEBI:57844"/>
        <dbReference type="ChEBI" id="CHEBI:59789"/>
        <dbReference type="ChEBI" id="CHEBI:131766"/>
        <dbReference type="EC" id="4.1.99.22"/>
    </reaction>
</comment>
<evidence type="ECO:0000313" key="14">
    <source>
        <dbReference type="EMBL" id="MEJ8569720.1"/>
    </source>
</evidence>
<protein>
    <recommendedName>
        <fullName evidence="1 12">GTP 3',8-cyclase</fullName>
        <ecNumber evidence="1 12">4.1.99.22</ecNumber>
    </recommendedName>
    <alternativeName>
        <fullName evidence="12">Molybdenum cofactor biosynthesis protein A</fullName>
    </alternativeName>
</protein>
<evidence type="ECO:0000259" key="13">
    <source>
        <dbReference type="PROSITE" id="PS51918"/>
    </source>
</evidence>
<feature type="binding site" evidence="12">
    <location>
        <position position="40"/>
    </location>
    <ligand>
        <name>S-adenosyl-L-methionine</name>
        <dbReference type="ChEBI" id="CHEBI:59789"/>
    </ligand>
</feature>
<dbReference type="GO" id="GO:0006777">
    <property type="term" value="P:Mo-molybdopterin cofactor biosynthetic process"/>
    <property type="evidence" value="ECO:0007669"/>
    <property type="project" value="UniProtKB-UniRule"/>
</dbReference>
<evidence type="ECO:0000256" key="3">
    <source>
        <dbReference type="ARBA" id="ARBA00022691"/>
    </source>
</evidence>
<keyword evidence="4 12" id="KW-0479">Metal-binding</keyword>
<feature type="binding site" evidence="12">
    <location>
        <position position="81"/>
    </location>
    <ligand>
        <name>GTP</name>
        <dbReference type="ChEBI" id="CHEBI:37565"/>
    </ligand>
</feature>
<evidence type="ECO:0000313" key="15">
    <source>
        <dbReference type="Proteomes" id="UP001359886"/>
    </source>
</evidence>
<evidence type="ECO:0000256" key="8">
    <source>
        <dbReference type="ARBA" id="ARBA00023134"/>
    </source>
</evidence>
<keyword evidence="5 12" id="KW-0547">Nucleotide-binding</keyword>
<dbReference type="PROSITE" id="PS01305">
    <property type="entry name" value="MOAA_NIFB_PQQE"/>
    <property type="match status" value="1"/>
</dbReference>
<dbReference type="GO" id="GO:0051539">
    <property type="term" value="F:4 iron, 4 sulfur cluster binding"/>
    <property type="evidence" value="ECO:0007669"/>
    <property type="project" value="UniProtKB-UniRule"/>
</dbReference>
<comment type="function">
    <text evidence="12">Catalyzes the cyclization of GTP to (8S)-3',8-cyclo-7,8-dihydroguanosine 5'-triphosphate.</text>
</comment>
<keyword evidence="15" id="KW-1185">Reference proteome</keyword>
<dbReference type="CDD" id="cd01335">
    <property type="entry name" value="Radical_SAM"/>
    <property type="match status" value="1"/>
</dbReference>
<feature type="binding site" evidence="12">
    <location>
        <begin position="277"/>
        <end position="279"/>
    </location>
    <ligand>
        <name>GTP</name>
        <dbReference type="ChEBI" id="CHEBI:37565"/>
    </ligand>
</feature>
<dbReference type="EC" id="4.1.99.22" evidence="1 12"/>
<keyword evidence="10 12" id="KW-0456">Lyase</keyword>
<evidence type="ECO:0000256" key="10">
    <source>
        <dbReference type="ARBA" id="ARBA00023239"/>
    </source>
</evidence>
<feature type="binding site" evidence="12">
    <location>
        <position position="208"/>
    </location>
    <ligand>
        <name>S-adenosyl-L-methionine</name>
        <dbReference type="ChEBI" id="CHEBI:59789"/>
    </ligand>
</feature>
<evidence type="ECO:0000256" key="6">
    <source>
        <dbReference type="ARBA" id="ARBA00023004"/>
    </source>
</evidence>
<dbReference type="AlphaFoldDB" id="A0AAW9RN58"/>
<feature type="binding site" evidence="12">
    <location>
        <position position="136"/>
    </location>
    <ligand>
        <name>S-adenosyl-L-methionine</name>
        <dbReference type="ChEBI" id="CHEBI:59789"/>
    </ligand>
</feature>
<dbReference type="Pfam" id="PF04055">
    <property type="entry name" value="Radical_SAM"/>
    <property type="match status" value="1"/>
</dbReference>
<dbReference type="SFLD" id="SFLDG01386">
    <property type="entry name" value="main_SPASM_domain-containing"/>
    <property type="match status" value="1"/>
</dbReference>
<dbReference type="SFLD" id="SFLDG01383">
    <property type="entry name" value="cyclic_pyranopterin_phosphate"/>
    <property type="match status" value="1"/>
</dbReference>
<feature type="binding site" evidence="12">
    <location>
        <position position="275"/>
    </location>
    <ligand>
        <name>[4Fe-4S] cluster</name>
        <dbReference type="ChEBI" id="CHEBI:49883"/>
        <label>2</label>
        <note>4Fe-4S-substrate</note>
    </ligand>
</feature>
<dbReference type="InterPro" id="IPR050105">
    <property type="entry name" value="MoCo_biosynth_MoaA/MoaC"/>
</dbReference>
<keyword evidence="2 12" id="KW-0004">4Fe-4S</keyword>
<dbReference type="Pfam" id="PF06463">
    <property type="entry name" value="Mob_synth_C"/>
    <property type="match status" value="1"/>
</dbReference>
<name>A0AAW9RN58_9GAMM</name>
<dbReference type="Proteomes" id="UP001359886">
    <property type="component" value="Unassembled WGS sequence"/>
</dbReference>
<dbReference type="RefSeq" id="WP_354697047.1">
    <property type="nucleotide sequence ID" value="NZ_JAZHOG010000017.1"/>
</dbReference>
<dbReference type="InterPro" id="IPR013785">
    <property type="entry name" value="Aldolase_TIM"/>
</dbReference>
<dbReference type="GO" id="GO:0005525">
    <property type="term" value="F:GTP binding"/>
    <property type="evidence" value="ECO:0007669"/>
    <property type="project" value="UniProtKB-UniRule"/>
</dbReference>
<dbReference type="PANTHER" id="PTHR22960:SF0">
    <property type="entry name" value="MOLYBDENUM COFACTOR BIOSYNTHESIS PROTEIN 1"/>
    <property type="match status" value="1"/>
</dbReference>
<feature type="binding site" evidence="12">
    <location>
        <position position="38"/>
    </location>
    <ligand>
        <name>[4Fe-4S] cluster</name>
        <dbReference type="ChEBI" id="CHEBI:49883"/>
        <label>1</label>
        <note>4Fe-4S-S-AdoMet</note>
    </ligand>
</feature>
<keyword evidence="3 12" id="KW-0949">S-adenosyl-L-methionine</keyword>
<dbReference type="InterPro" id="IPR040064">
    <property type="entry name" value="MoaA-like"/>
</dbReference>
<evidence type="ECO:0000256" key="11">
    <source>
        <dbReference type="ARBA" id="ARBA00048697"/>
    </source>
</evidence>
<proteinExistence type="inferred from homology"/>
<feature type="binding site" evidence="12">
    <location>
        <position position="27"/>
    </location>
    <ligand>
        <name>GTP</name>
        <dbReference type="ChEBI" id="CHEBI:37565"/>
    </ligand>
</feature>
<evidence type="ECO:0000256" key="9">
    <source>
        <dbReference type="ARBA" id="ARBA00023150"/>
    </source>
</evidence>
<comment type="similarity">
    <text evidence="12">Belongs to the radical SAM superfamily. MoaA family.</text>
</comment>
<dbReference type="GO" id="GO:0061798">
    <property type="term" value="F:GTP 3',8'-cyclase activity"/>
    <property type="evidence" value="ECO:0007669"/>
    <property type="project" value="UniProtKB-UniRule"/>
</dbReference>
<dbReference type="GO" id="GO:1904047">
    <property type="term" value="F:S-adenosyl-L-methionine binding"/>
    <property type="evidence" value="ECO:0007669"/>
    <property type="project" value="UniProtKB-UniRule"/>
</dbReference>
<dbReference type="SMART" id="SM00729">
    <property type="entry name" value="Elp3"/>
    <property type="match status" value="1"/>
</dbReference>
<evidence type="ECO:0000256" key="12">
    <source>
        <dbReference type="HAMAP-Rule" id="MF_01225"/>
    </source>
</evidence>
<dbReference type="SFLD" id="SFLDG01067">
    <property type="entry name" value="SPASM/twitch_domain_containing"/>
    <property type="match status" value="1"/>
</dbReference>
<evidence type="ECO:0000256" key="2">
    <source>
        <dbReference type="ARBA" id="ARBA00022485"/>
    </source>
</evidence>
<evidence type="ECO:0000256" key="1">
    <source>
        <dbReference type="ARBA" id="ARBA00012167"/>
    </source>
</evidence>